<feature type="transmembrane region" description="Helical" evidence="1">
    <location>
        <begin position="106"/>
        <end position="125"/>
    </location>
</feature>
<protein>
    <recommendedName>
        <fullName evidence="4">Phosphatase PAP2 family protein</fullName>
    </recommendedName>
</protein>
<reference evidence="2 3" key="1">
    <citation type="submission" date="2019-09" db="EMBL/GenBank/DDBJ databases">
        <title>Genomes of Cryomorphaceae.</title>
        <authorList>
            <person name="Bowman J.P."/>
        </authorList>
    </citation>
    <scope>NUCLEOTIDE SEQUENCE [LARGE SCALE GENOMIC DNA]</scope>
    <source>
        <strain evidence="2 3">KCTC 52047</strain>
    </source>
</reference>
<evidence type="ECO:0000313" key="2">
    <source>
        <dbReference type="EMBL" id="KAB1063181.1"/>
    </source>
</evidence>
<feature type="transmembrane region" description="Helical" evidence="1">
    <location>
        <begin position="186"/>
        <end position="205"/>
    </location>
</feature>
<feature type="transmembrane region" description="Helical" evidence="1">
    <location>
        <begin position="12"/>
        <end position="36"/>
    </location>
</feature>
<feature type="transmembrane region" description="Helical" evidence="1">
    <location>
        <begin position="155"/>
        <end position="174"/>
    </location>
</feature>
<dbReference type="Proteomes" id="UP000435357">
    <property type="component" value="Unassembled WGS sequence"/>
</dbReference>
<dbReference type="OrthoDB" id="9786064at2"/>
<gene>
    <name evidence="2" type="ORF">F3059_11090</name>
</gene>
<name>A0A6N6M2H9_9FLAO</name>
<organism evidence="2 3">
    <name type="scientific">Salibacter halophilus</name>
    <dbReference type="NCBI Taxonomy" id="1803916"/>
    <lineage>
        <taxon>Bacteria</taxon>
        <taxon>Pseudomonadati</taxon>
        <taxon>Bacteroidota</taxon>
        <taxon>Flavobacteriia</taxon>
        <taxon>Flavobacteriales</taxon>
        <taxon>Salibacteraceae</taxon>
        <taxon>Salibacter</taxon>
    </lineage>
</organism>
<accession>A0A6N6M2H9</accession>
<dbReference type="EMBL" id="WACR01000009">
    <property type="protein sequence ID" value="KAB1063181.1"/>
    <property type="molecule type" value="Genomic_DNA"/>
</dbReference>
<keyword evidence="3" id="KW-1185">Reference proteome</keyword>
<feature type="transmembrane region" description="Helical" evidence="1">
    <location>
        <begin position="132"/>
        <end position="149"/>
    </location>
</feature>
<proteinExistence type="predicted"/>
<feature type="transmembrane region" description="Helical" evidence="1">
    <location>
        <begin position="42"/>
        <end position="66"/>
    </location>
</feature>
<evidence type="ECO:0000313" key="3">
    <source>
        <dbReference type="Proteomes" id="UP000435357"/>
    </source>
</evidence>
<dbReference type="RefSeq" id="WP_151169228.1">
    <property type="nucleotide sequence ID" value="NZ_WACR01000009.1"/>
</dbReference>
<feature type="transmembrane region" description="Helical" evidence="1">
    <location>
        <begin position="82"/>
        <end position="100"/>
    </location>
</feature>
<keyword evidence="1" id="KW-0812">Transmembrane</keyword>
<evidence type="ECO:0000256" key="1">
    <source>
        <dbReference type="SAM" id="Phobius"/>
    </source>
</evidence>
<keyword evidence="1" id="KW-1133">Transmembrane helix</keyword>
<evidence type="ECO:0008006" key="4">
    <source>
        <dbReference type="Google" id="ProtNLM"/>
    </source>
</evidence>
<comment type="caution">
    <text evidence="2">The sequence shown here is derived from an EMBL/GenBank/DDBJ whole genome shotgun (WGS) entry which is preliminary data.</text>
</comment>
<sequence length="206" mass="23151">MSQKIAKFISVLFHPLIMPTYGVLLLFNFVDAYFVYTINETARTFILSIVFLNTFLLPVGLILYLLRTKRITDIQVTNREERWLPIILTTLFYVTTYYLLDEFGMNRIVMLMLGAGILSIIAAFFINLVWKISMHMVGLGGLAGVFYGMAQMLNVPVVLVLLALILIGGIVGYARLVLKQHTLNQLLVGAVLGFVVSYLVFEFGVG</sequence>
<dbReference type="AlphaFoldDB" id="A0A6N6M2H9"/>
<keyword evidence="1" id="KW-0472">Membrane</keyword>